<dbReference type="EMBL" id="CP049616">
    <property type="protein sequence ID" value="QII46405.1"/>
    <property type="molecule type" value="Genomic_DNA"/>
</dbReference>
<keyword evidence="3" id="KW-1185">Reference proteome</keyword>
<dbReference type="InterPro" id="IPR016040">
    <property type="entry name" value="NAD(P)-bd_dom"/>
</dbReference>
<dbReference type="InterPro" id="IPR036291">
    <property type="entry name" value="NAD(P)-bd_dom_sf"/>
</dbReference>
<gene>
    <name evidence="2" type="ORF">GVT53_17520</name>
</gene>
<reference evidence="2 3" key="1">
    <citation type="submission" date="2020-02" db="EMBL/GenBank/DDBJ databases">
        <title>Complete genome of Muricauda sp. 501str8.</title>
        <authorList>
            <person name="Dong B."/>
            <person name="Zhu S."/>
            <person name="Yang J."/>
            <person name="Chen J."/>
        </authorList>
    </citation>
    <scope>NUCLEOTIDE SEQUENCE [LARGE SCALE GENOMIC DNA]</scope>
    <source>
        <strain evidence="2 3">501str8</strain>
    </source>
</reference>
<proteinExistence type="predicted"/>
<organism evidence="2 3">
    <name type="scientific">Flagellimonas oceani</name>
    <dbReference type="NCBI Taxonomy" id="2698672"/>
    <lineage>
        <taxon>Bacteria</taxon>
        <taxon>Pseudomonadati</taxon>
        <taxon>Bacteroidota</taxon>
        <taxon>Flavobacteriia</taxon>
        <taxon>Flavobacteriales</taxon>
        <taxon>Flavobacteriaceae</taxon>
        <taxon>Flagellimonas</taxon>
    </lineage>
</organism>
<dbReference type="Gene3D" id="3.90.25.10">
    <property type="entry name" value="UDP-galactose 4-epimerase, domain 1"/>
    <property type="match status" value="1"/>
</dbReference>
<sequence>MENPIDKTVLITGITGFTGAHLESFFSEKGYNVHGTTNSKPLKNNHTQCDILEYDEMAKVLKKVKPELVVHLAAISFAATKDIPKIYDTNVRGTINLLDALVENVPQVEKVLIASSAAVYGNIGTQLSEEMCPRPINHYGNSKLAMENMATNYFDKLDIIITRPFNYTGKGQENHFLVPKIVKHFKEKKKEIELGNLNTFREYNDIRLLQESYEKLLFSSFRSGIVNIASGRTYSINEILEIMAELTGYHIKVGVNPEFVRKNEIHELKGSPKKLQGIIGKLDSVFLLKDTLKEMYSG</sequence>
<dbReference type="SUPFAM" id="SSF51735">
    <property type="entry name" value="NAD(P)-binding Rossmann-fold domains"/>
    <property type="match status" value="1"/>
</dbReference>
<accession>A0A6G7J6E7</accession>
<dbReference type="Gene3D" id="3.40.50.720">
    <property type="entry name" value="NAD(P)-binding Rossmann-like Domain"/>
    <property type="match status" value="1"/>
</dbReference>
<evidence type="ECO:0000313" key="3">
    <source>
        <dbReference type="Proteomes" id="UP000502928"/>
    </source>
</evidence>
<evidence type="ECO:0000313" key="2">
    <source>
        <dbReference type="EMBL" id="QII46405.1"/>
    </source>
</evidence>
<dbReference type="RefSeq" id="WP_166249780.1">
    <property type="nucleotide sequence ID" value="NZ_CP049616.1"/>
</dbReference>
<dbReference type="AlphaFoldDB" id="A0A6G7J6E7"/>
<name>A0A6G7J6E7_9FLAO</name>
<dbReference type="Pfam" id="PF16363">
    <property type="entry name" value="GDP_Man_Dehyd"/>
    <property type="match status" value="1"/>
</dbReference>
<feature type="domain" description="NAD(P)-binding" evidence="1">
    <location>
        <begin position="10"/>
        <end position="276"/>
    </location>
</feature>
<protein>
    <submittedName>
        <fullName evidence="2">NAD-dependent epimerase/dehydratase family protein</fullName>
    </submittedName>
</protein>
<evidence type="ECO:0000259" key="1">
    <source>
        <dbReference type="Pfam" id="PF16363"/>
    </source>
</evidence>
<dbReference type="Proteomes" id="UP000502928">
    <property type="component" value="Chromosome"/>
</dbReference>
<dbReference type="PANTHER" id="PTHR43000">
    <property type="entry name" value="DTDP-D-GLUCOSE 4,6-DEHYDRATASE-RELATED"/>
    <property type="match status" value="1"/>
</dbReference>
<dbReference type="KEGG" id="mut:GVT53_17520"/>